<name>A0A835Z271_9STRA</name>
<feature type="region of interest" description="Disordered" evidence="1">
    <location>
        <begin position="80"/>
        <end position="109"/>
    </location>
</feature>
<evidence type="ECO:0000256" key="1">
    <source>
        <dbReference type="SAM" id="MobiDB-lite"/>
    </source>
</evidence>
<gene>
    <name evidence="3" type="ORF">JKP88DRAFT_285734</name>
    <name evidence="2" type="ORF">JKP88DRAFT_290891</name>
</gene>
<dbReference type="EMBL" id="JAFCMP010000349">
    <property type="protein sequence ID" value="KAG5180903.1"/>
    <property type="molecule type" value="Genomic_DNA"/>
</dbReference>
<reference evidence="2" key="1">
    <citation type="submission" date="2021-02" db="EMBL/GenBank/DDBJ databases">
        <title>First Annotated Genome of the Yellow-green Alga Tribonema minus.</title>
        <authorList>
            <person name="Mahan K.M."/>
        </authorList>
    </citation>
    <scope>NUCLEOTIDE SEQUENCE</scope>
    <source>
        <strain evidence="2">UTEX B ZZ1240</strain>
    </source>
</reference>
<evidence type="ECO:0000313" key="3">
    <source>
        <dbReference type="EMBL" id="KAG5190713.1"/>
    </source>
</evidence>
<sequence length="109" mass="12170">MAVLLLVLLLLLVVLSVLLMLLPTLLVLLLRLLAWLVLNNSVKRANLQHVLSTNALQLRAPSSACEQHYSRVDMAILGANRRLHRGTRRPQTAATPEEIRQSPRLSPKP</sequence>
<keyword evidence="4" id="KW-1185">Reference proteome</keyword>
<organism evidence="2 4">
    <name type="scientific">Tribonema minus</name>
    <dbReference type="NCBI Taxonomy" id="303371"/>
    <lineage>
        <taxon>Eukaryota</taxon>
        <taxon>Sar</taxon>
        <taxon>Stramenopiles</taxon>
        <taxon>Ochrophyta</taxon>
        <taxon>PX clade</taxon>
        <taxon>Xanthophyceae</taxon>
        <taxon>Tribonematales</taxon>
        <taxon>Tribonemataceae</taxon>
        <taxon>Tribonema</taxon>
    </lineage>
</organism>
<protein>
    <submittedName>
        <fullName evidence="2">Uncharacterized protein</fullName>
    </submittedName>
</protein>
<dbReference type="EMBL" id="JAFCMP010000029">
    <property type="protein sequence ID" value="KAG5190713.1"/>
    <property type="molecule type" value="Genomic_DNA"/>
</dbReference>
<evidence type="ECO:0000313" key="2">
    <source>
        <dbReference type="EMBL" id="KAG5180903.1"/>
    </source>
</evidence>
<dbReference type="AlphaFoldDB" id="A0A835Z271"/>
<comment type="caution">
    <text evidence="2">The sequence shown here is derived from an EMBL/GenBank/DDBJ whole genome shotgun (WGS) entry which is preliminary data.</text>
</comment>
<accession>A0A835Z271</accession>
<evidence type="ECO:0000313" key="4">
    <source>
        <dbReference type="Proteomes" id="UP000664859"/>
    </source>
</evidence>
<proteinExistence type="predicted"/>
<dbReference type="Proteomes" id="UP000664859">
    <property type="component" value="Unassembled WGS sequence"/>
</dbReference>